<feature type="repeat" description="WD" evidence="1">
    <location>
        <begin position="1803"/>
        <end position="1844"/>
    </location>
</feature>
<dbReference type="HOGENOM" id="CLU_001256_0_0_1"/>
<dbReference type="OrthoDB" id="313252at2759"/>
<dbReference type="EMBL" id="CT868677">
    <property type="protein sequence ID" value="CAK94385.1"/>
    <property type="molecule type" value="Genomic_DNA"/>
</dbReference>
<reference evidence="4 5" key="1">
    <citation type="journal article" date="2006" name="Nature">
        <title>Global trends of whole-genome duplications revealed by the ciliate Paramecium tetraurelia.</title>
        <authorList>
            <consortium name="Genoscope"/>
            <person name="Aury J.-M."/>
            <person name="Jaillon O."/>
            <person name="Duret L."/>
            <person name="Noel B."/>
            <person name="Jubin C."/>
            <person name="Porcel B.M."/>
            <person name="Segurens B."/>
            <person name="Daubin V."/>
            <person name="Anthouard V."/>
            <person name="Aiach N."/>
            <person name="Arnaiz O."/>
            <person name="Billaut A."/>
            <person name="Beisson J."/>
            <person name="Blanc I."/>
            <person name="Bouhouche K."/>
            <person name="Camara F."/>
            <person name="Duharcourt S."/>
            <person name="Guigo R."/>
            <person name="Gogendeau D."/>
            <person name="Katinka M."/>
            <person name="Keller A.-M."/>
            <person name="Kissmehl R."/>
            <person name="Klotz C."/>
            <person name="Koll F."/>
            <person name="Le Moue A."/>
            <person name="Lepere C."/>
            <person name="Malinsky S."/>
            <person name="Nowacki M."/>
            <person name="Nowak J.K."/>
            <person name="Plattner H."/>
            <person name="Poulain J."/>
            <person name="Ruiz F."/>
            <person name="Serrano V."/>
            <person name="Zagulski M."/>
            <person name="Dessen P."/>
            <person name="Betermier M."/>
            <person name="Weissenbach J."/>
            <person name="Scarpelli C."/>
            <person name="Schachter V."/>
            <person name="Sperling L."/>
            <person name="Meyer E."/>
            <person name="Cohen J."/>
            <person name="Wincker P."/>
        </authorList>
    </citation>
    <scope>NUCLEOTIDE SEQUENCE [LARGE SCALE GENOMIC DNA]</scope>
    <source>
        <strain evidence="4 5">Stock d4-2</strain>
    </source>
</reference>
<keyword evidence="1" id="KW-0853">WD repeat</keyword>
<dbReference type="InterPro" id="IPR036322">
    <property type="entry name" value="WD40_repeat_dom_sf"/>
</dbReference>
<dbReference type="Pfam" id="PF14844">
    <property type="entry name" value="PH_BEACH"/>
    <property type="match status" value="1"/>
</dbReference>
<dbReference type="SMART" id="SM00320">
    <property type="entry name" value="WD40"/>
    <property type="match status" value="2"/>
</dbReference>
<dbReference type="OMA" id="EICKSEI"/>
<dbReference type="Proteomes" id="UP000000600">
    <property type="component" value="Unassembled WGS sequence"/>
</dbReference>
<dbReference type="PANTHER" id="PTHR13743">
    <property type="entry name" value="BEIGE/BEACH-RELATED"/>
    <property type="match status" value="1"/>
</dbReference>
<evidence type="ECO:0000313" key="4">
    <source>
        <dbReference type="EMBL" id="CAK94385.1"/>
    </source>
</evidence>
<gene>
    <name evidence="4" type="ORF">GSPATT00026709001</name>
</gene>
<evidence type="ECO:0008006" key="6">
    <source>
        <dbReference type="Google" id="ProtNLM"/>
    </source>
</evidence>
<keyword evidence="5" id="KW-1185">Reference proteome</keyword>
<dbReference type="InterPro" id="IPR036372">
    <property type="entry name" value="BEACH_dom_sf"/>
</dbReference>
<evidence type="ECO:0000256" key="1">
    <source>
        <dbReference type="PROSITE-ProRule" id="PRU00221"/>
    </source>
</evidence>
<dbReference type="InterPro" id="IPR015943">
    <property type="entry name" value="WD40/YVTN_repeat-like_dom_sf"/>
</dbReference>
<dbReference type="Pfam" id="PF02138">
    <property type="entry name" value="Beach"/>
    <property type="match status" value="1"/>
</dbReference>
<dbReference type="eggNOG" id="KOG1787">
    <property type="taxonomic scope" value="Eukaryota"/>
</dbReference>
<dbReference type="KEGG" id="ptm:GSPATT00026709001"/>
<evidence type="ECO:0000259" key="2">
    <source>
        <dbReference type="PROSITE" id="PS50197"/>
    </source>
</evidence>
<dbReference type="SUPFAM" id="SSF50729">
    <property type="entry name" value="PH domain-like"/>
    <property type="match status" value="1"/>
</dbReference>
<feature type="domain" description="BEACH-type PH" evidence="3">
    <location>
        <begin position="1179"/>
        <end position="1289"/>
    </location>
</feature>
<dbReference type="InterPro" id="IPR023362">
    <property type="entry name" value="PH-BEACH_dom"/>
</dbReference>
<dbReference type="PROSITE" id="PS50082">
    <property type="entry name" value="WD_REPEATS_2"/>
    <property type="match status" value="1"/>
</dbReference>
<dbReference type="InterPro" id="IPR050865">
    <property type="entry name" value="BEACH_Domain"/>
</dbReference>
<dbReference type="Pfam" id="PF00400">
    <property type="entry name" value="WD40"/>
    <property type="match status" value="1"/>
</dbReference>
<evidence type="ECO:0000259" key="3">
    <source>
        <dbReference type="PROSITE" id="PS51783"/>
    </source>
</evidence>
<accession>A0EGE4</accession>
<dbReference type="Gene3D" id="2.130.10.10">
    <property type="entry name" value="YVTN repeat-like/Quinoprotein amine dehydrogenase"/>
    <property type="match status" value="1"/>
</dbReference>
<dbReference type="SUPFAM" id="SSF81837">
    <property type="entry name" value="BEACH domain"/>
    <property type="match status" value="1"/>
</dbReference>
<dbReference type="PANTHER" id="PTHR13743:SF112">
    <property type="entry name" value="BEACH DOMAIN-CONTAINING PROTEIN"/>
    <property type="match status" value="1"/>
</dbReference>
<dbReference type="CDD" id="cd06071">
    <property type="entry name" value="Beach"/>
    <property type="match status" value="1"/>
</dbReference>
<dbReference type="PROSITE" id="PS51783">
    <property type="entry name" value="PH_BEACH"/>
    <property type="match status" value="1"/>
</dbReference>
<dbReference type="InParanoid" id="A0EGE4"/>
<organism evidence="4 5">
    <name type="scientific">Paramecium tetraurelia</name>
    <dbReference type="NCBI Taxonomy" id="5888"/>
    <lineage>
        <taxon>Eukaryota</taxon>
        <taxon>Sar</taxon>
        <taxon>Alveolata</taxon>
        <taxon>Ciliophora</taxon>
        <taxon>Intramacronucleata</taxon>
        <taxon>Oligohymenophorea</taxon>
        <taxon>Peniculida</taxon>
        <taxon>Parameciidae</taxon>
        <taxon>Paramecium</taxon>
    </lineage>
</organism>
<sequence>MLEQTIKEFNNKYNIVTDPFELKFEERYLQYKYNTLLPEFQDSILHDIKAATLTAQKGYISRKVLKYHLMNPCPDIFTLYKVDDNQIQESLRPRLQNHFYFSGIGSGIRVDNISWPFQEGIGFCIWFNVENVNYDQFNENNFGVQKILSIHAQGTTNGGGIECFIMRGSVYYRIIGNEYKEPQMGQGTLFLGQLKDGQNFLGISHEPQKTFSSSHLTILFNNEQQSSKLFEFPRLNQNARVARFNICQNFFGTSTCIIVMNQSSTKIKTIQSVYGQQQMDYNKLKTLQACLDRYFERIMSIYIPEFASGNRIIDIMGNQEGILQNRSGFVVADKNKFNQFGGFKLFYALLHLAANYPDHIATMFEIVNIILKNNNQLQSEAYHSKFIPTIASIIMSFQRPLINHKCVELLNETKSVITDNRLMEHFFIYILWNSKLHQLCTSEKPFINYLQLSCINYTQNQFTSIISPRDLLDILIYSYADDQCCHLHYQNPKPSFQLKFFEKILYLLTQQSDTTENLILFESYFLYKMSPCLLLQILTILKSLLVDNIDDGIKTVHILQVWNQNNIVHQLLFLFKTTPQNDVRAIIIYFLNLISQQQFNPYQSQQTEEAIEFINYTIILNKNDQIESKTTLTPIYNQLMGWMINKLKIGANESVMIEEGDQIHLSSIINIIMKILKYSQDQNLKAQILQDFLCLCKSHQNNCKIMLDEDQFQSSLLRTISIQAENNLIYEIGNRLHSTLLLNVMKHEINGAEYFYDLLKFEGQNEKQIQALFELLYDQFKNYSPSYDSQIWKNIMAILMYLFELKERYENYLQKFNILINLLYKEYVFKGQIDEQLVQISNFYNGPIREFSQRMFQFLNTNLNQVQVFEILLNVSDEDNLLQLLLVHSLCQEICKSEIFYPLQLILGVTLKKVPRSRIREVITQMCLMISITLQKNNNSILYRFFLELYEDFEQLFDALVTTNFTNEKLFEELINKLKLDQEYMDIKIVHPQRWSKESGVSLNTLLYEVQSFGEARLIQIEERKAQWLYLESNKERIGRHQYYKSIRQIFLEGEWLTNKKGFYQRDSIIQDFDIEFQMDDIQSVKVSRMLTKYLVRPYLKTVVRIPEQFRNYPVIHTPLEAPLLLYSQSKQKSFGNLQAIQAATQIYNMSKAIGSNIKNAVMTIATQQPFAQQLNVKQFADNTFKGKRILVIDGLYNYHAFFTLSNSQLLVQYEKLVEKVSHVSLCDFQLRDDQLLLKKYPIYNLVQIIKKKYLQKKNALEIFFIDGKSIFFSVPDPNDLEEISIKILSFRKSSNAPFFNQSKTTDPVKLIDKLGYYQKWVKYTFQFYIRSQMSNFKYLLMINNLSSRSYNDLTQYPIFPWVLQENDQSGQIQIHPMKIYPEGRFRPLNKTMGAMGNESRIQSYIDRFEQSEQGSEIPPFHYGSHYSSPAITSQYLIRLEPFTSASKAIQGDKFDMADRLFYSFNESYRCAIEDIADVRELIPEFFCLPEMFLNIANLNFGKTQNGKQVNNVLLPKWCEGNPWLFVSGYRNALESEEVSKHLPEWIDLIYGYKQRGREAQKSLNVFFYLTYDSPLTMQKMEENKLGIESQIVNFGITPTQLFTRQHSEQITYNEFQFVSTSSRLTQFRPSQKKNIHNQLKPIVDFQSLNSQAIVMIKLISNNRLLCLRKDGKINYFKYAASDPQQNQAPFTFAAEKEKQMSFAKPQGETFMLLDPIVYLSSHPVLILNQGKLFLCGGYFLGKLIAIGENNQISDVYQFHTSTITKLITDKKESMVISGDKTGHVILWKIDKSTYKLQVQRMYFQHQNPINCINVSNSMKLFATGCAGGSINVYNLYTGSLLRTFTHPNKLAINSILLSSRPLFCIVFFSAQDHKIYSYSINGYFLEVQTETCFSIIDCQIIRNNLFQDIMVLYHIREKIYGTENREIVRRQLPYLQPNQHKIKLEVVPLSIVPSKDKRFLFCGCSDGDLTIMTEIQLNR</sequence>
<name>A0EGE4_PARTE</name>
<feature type="domain" description="BEACH" evidence="2">
    <location>
        <begin position="1314"/>
        <end position="1610"/>
    </location>
</feature>
<evidence type="ECO:0000313" key="5">
    <source>
        <dbReference type="Proteomes" id="UP000000600"/>
    </source>
</evidence>
<dbReference type="Gene3D" id="2.30.29.30">
    <property type="entry name" value="Pleckstrin-homology domain (PH domain)/Phosphotyrosine-binding domain (PTB)"/>
    <property type="match status" value="1"/>
</dbReference>
<dbReference type="InterPro" id="IPR000409">
    <property type="entry name" value="BEACH_dom"/>
</dbReference>
<dbReference type="SUPFAM" id="SSF50978">
    <property type="entry name" value="WD40 repeat-like"/>
    <property type="match status" value="1"/>
</dbReference>
<dbReference type="Pfam" id="PF15787">
    <property type="entry name" value="DUF4704"/>
    <property type="match status" value="1"/>
</dbReference>
<dbReference type="SMART" id="SM01026">
    <property type="entry name" value="Beach"/>
    <property type="match status" value="1"/>
</dbReference>
<dbReference type="PROSITE" id="PS50197">
    <property type="entry name" value="BEACH"/>
    <property type="match status" value="1"/>
</dbReference>
<protein>
    <recommendedName>
        <fullName evidence="6">BEACH domain-containing protein</fullName>
    </recommendedName>
</protein>
<proteinExistence type="predicted"/>
<dbReference type="Gene3D" id="1.10.1540.10">
    <property type="entry name" value="BEACH domain"/>
    <property type="match status" value="1"/>
</dbReference>
<dbReference type="InterPro" id="IPR001680">
    <property type="entry name" value="WD40_rpt"/>
</dbReference>
<dbReference type="RefSeq" id="XP_001461758.1">
    <property type="nucleotide sequence ID" value="XM_001461721.1"/>
</dbReference>
<dbReference type="GeneID" id="5047543"/>
<dbReference type="InterPro" id="IPR031570">
    <property type="entry name" value="NBEA/BDCP_DUF4704"/>
</dbReference>
<dbReference type="InterPro" id="IPR011993">
    <property type="entry name" value="PH-like_dom_sf"/>
</dbReference>